<dbReference type="SUPFAM" id="SSF52540">
    <property type="entry name" value="P-loop containing nucleoside triphosphate hydrolases"/>
    <property type="match status" value="1"/>
</dbReference>
<reference evidence="5" key="1">
    <citation type="submission" date="2020-09" db="EMBL/GenBank/DDBJ databases">
        <authorList>
            <person name="Yoon J.-W."/>
        </authorList>
    </citation>
    <scope>NUCLEOTIDE SEQUENCE</scope>
    <source>
        <strain evidence="5">KMU-158</strain>
    </source>
</reference>
<protein>
    <submittedName>
        <fullName evidence="5">Type II/IV secretion system protein</fullName>
    </submittedName>
</protein>
<dbReference type="Gene3D" id="3.30.450.90">
    <property type="match status" value="1"/>
</dbReference>
<dbReference type="SUPFAM" id="SSF160246">
    <property type="entry name" value="EspE N-terminal domain-like"/>
    <property type="match status" value="1"/>
</dbReference>
<dbReference type="AlphaFoldDB" id="A0A927GUV3"/>
<dbReference type="Pfam" id="PF05157">
    <property type="entry name" value="MshEN"/>
    <property type="match status" value="1"/>
</dbReference>
<proteinExistence type="inferred from homology"/>
<dbReference type="Gene3D" id="3.40.50.300">
    <property type="entry name" value="P-loop containing nucleotide triphosphate hydrolases"/>
    <property type="match status" value="1"/>
</dbReference>
<dbReference type="GO" id="GO:0005524">
    <property type="term" value="F:ATP binding"/>
    <property type="evidence" value="ECO:0007669"/>
    <property type="project" value="UniProtKB-KW"/>
</dbReference>
<gene>
    <name evidence="5" type="ORF">IB286_00265</name>
</gene>
<dbReference type="PANTHER" id="PTHR30258">
    <property type="entry name" value="TYPE II SECRETION SYSTEM PROTEIN GSPE-RELATED"/>
    <property type="match status" value="1"/>
</dbReference>
<organism evidence="5 6">
    <name type="scientific">Spongiibacter pelagi</name>
    <dbReference type="NCBI Taxonomy" id="2760804"/>
    <lineage>
        <taxon>Bacteria</taxon>
        <taxon>Pseudomonadati</taxon>
        <taxon>Pseudomonadota</taxon>
        <taxon>Gammaproteobacteria</taxon>
        <taxon>Cellvibrionales</taxon>
        <taxon>Spongiibacteraceae</taxon>
        <taxon>Spongiibacter</taxon>
    </lineage>
</organism>
<evidence type="ECO:0000256" key="2">
    <source>
        <dbReference type="ARBA" id="ARBA00022741"/>
    </source>
</evidence>
<dbReference type="InterPro" id="IPR007831">
    <property type="entry name" value="T2SS_GspE_N"/>
</dbReference>
<evidence type="ECO:0000256" key="1">
    <source>
        <dbReference type="ARBA" id="ARBA00006611"/>
    </source>
</evidence>
<keyword evidence="2" id="KW-0547">Nucleotide-binding</keyword>
<evidence type="ECO:0000313" key="5">
    <source>
        <dbReference type="EMBL" id="MBD2857418.1"/>
    </source>
</evidence>
<dbReference type="EMBL" id="JACXLD010000001">
    <property type="protein sequence ID" value="MBD2857418.1"/>
    <property type="molecule type" value="Genomic_DNA"/>
</dbReference>
<sequence length="610" mass="66976">MLNAFPQASLDIIPLVKQLQQDGVFSVEARRGVGLNPPMVAGKRQHPINYLASQNLPDARQTGGVLDVDALLAWLGGHAGMAVKRIDPLKIDVASVSGAMSFAFAKSHQILALEVNSNEVVVACAEPFVDGWVSVLEQALKKPIRRVLADPEDIDRYTLEFYSLAKSVRGAEGGTVNRSTKPAANLEQLLEISKRGELDANDGHVVGIVDWLLQYAYDQRASDIHIEPRRDQGNIRFRIDGLLYTVYQMPASVLAAVVSRLKILGRMDVAEKRRPQDGRLKTKNPVGDEIELRLSTLPTAFGEKMVMRIFDPEVLLRSFDQLGLRGDDLARWQQMIRAPHGIVLVTGPTGSGKTTTLYSSLKQIASTEVNVCTIEDPIEMVEGAFNQMQVQNNIKLDFASGVRALLRQDPDIIMIGEIRDRETAEMAIQAALTGHLVISTLHTNDAPSAISRLLELGVPAYLVRATVLGVMAQRLVRNLCPHCKTVQPMSEAEQAEFADTWQALVKPWKLSPPKQVHQAQGCLECRNTGYQGRQGIYEILTVEGELQAAIHEDVPLDQLRLLAMKNGMRTLRLAGAYKVAAGETNLAEVMRVAPAFSVNAPKTANDTVSE</sequence>
<dbReference type="GO" id="GO:0016887">
    <property type="term" value="F:ATP hydrolysis activity"/>
    <property type="evidence" value="ECO:0007669"/>
    <property type="project" value="TreeGrafter"/>
</dbReference>
<dbReference type="GO" id="GO:0005886">
    <property type="term" value="C:plasma membrane"/>
    <property type="evidence" value="ECO:0007669"/>
    <property type="project" value="TreeGrafter"/>
</dbReference>
<dbReference type="Gene3D" id="3.30.300.160">
    <property type="entry name" value="Type II secretion system, protein E, N-terminal domain"/>
    <property type="match status" value="1"/>
</dbReference>
<evidence type="ECO:0000259" key="4">
    <source>
        <dbReference type="PROSITE" id="PS00662"/>
    </source>
</evidence>
<feature type="domain" description="Bacterial type II secretion system protein E" evidence="4">
    <location>
        <begin position="406"/>
        <end position="420"/>
    </location>
</feature>
<dbReference type="InterPro" id="IPR001482">
    <property type="entry name" value="T2SS/T4SS_dom"/>
</dbReference>
<accession>A0A927GUV3</accession>
<keyword evidence="3" id="KW-0067">ATP-binding</keyword>
<dbReference type="PROSITE" id="PS00662">
    <property type="entry name" value="T2SP_E"/>
    <property type="match status" value="1"/>
</dbReference>
<dbReference type="InterPro" id="IPR037257">
    <property type="entry name" value="T2SS_E_N_sf"/>
</dbReference>
<dbReference type="Pfam" id="PF00437">
    <property type="entry name" value="T2SSE"/>
    <property type="match status" value="1"/>
</dbReference>
<evidence type="ECO:0000256" key="3">
    <source>
        <dbReference type="ARBA" id="ARBA00022840"/>
    </source>
</evidence>
<dbReference type="CDD" id="cd01129">
    <property type="entry name" value="PulE-GspE-like"/>
    <property type="match status" value="1"/>
</dbReference>
<dbReference type="PANTHER" id="PTHR30258:SF13">
    <property type="entry name" value="SECRETION PATHWAY ATPASE-RELATED"/>
    <property type="match status" value="1"/>
</dbReference>
<comment type="similarity">
    <text evidence="1">Belongs to the GSP E family.</text>
</comment>
<comment type="caution">
    <text evidence="5">The sequence shown here is derived from an EMBL/GenBank/DDBJ whole genome shotgun (WGS) entry which is preliminary data.</text>
</comment>
<dbReference type="InterPro" id="IPR027417">
    <property type="entry name" value="P-loop_NTPase"/>
</dbReference>
<name>A0A927GUV3_9GAMM</name>
<evidence type="ECO:0000313" key="6">
    <source>
        <dbReference type="Proteomes" id="UP000610558"/>
    </source>
</evidence>
<dbReference type="Proteomes" id="UP000610558">
    <property type="component" value="Unassembled WGS sequence"/>
</dbReference>
<keyword evidence="6" id="KW-1185">Reference proteome</keyword>
<dbReference type="FunFam" id="3.40.50.300:FF:000398">
    <property type="entry name" value="Type IV pilus assembly ATPase PilB"/>
    <property type="match status" value="1"/>
</dbReference>